<keyword evidence="2" id="KW-1185">Reference proteome</keyword>
<dbReference type="EMBL" id="CAMKVN010000259">
    <property type="protein sequence ID" value="CAI2165937.1"/>
    <property type="molecule type" value="Genomic_DNA"/>
</dbReference>
<protein>
    <submittedName>
        <fullName evidence="1">4553_t:CDS:1</fullName>
    </submittedName>
</protein>
<gene>
    <name evidence="1" type="ORF">FWILDA_LOCUS2319</name>
</gene>
<dbReference type="OrthoDB" id="2410986at2759"/>
<name>A0A9W4SEF6_9GLOM</name>
<sequence>MGLTHIATTSIEVSYEATKSICSLASATYPLKSQIKIVPEKLVEGKTVVEILTMGFTQATVQMKSSLSRKHKANEIDDEYDMDKV</sequence>
<organism evidence="1 2">
    <name type="scientific">Funneliformis geosporum</name>
    <dbReference type="NCBI Taxonomy" id="1117311"/>
    <lineage>
        <taxon>Eukaryota</taxon>
        <taxon>Fungi</taxon>
        <taxon>Fungi incertae sedis</taxon>
        <taxon>Mucoromycota</taxon>
        <taxon>Glomeromycotina</taxon>
        <taxon>Glomeromycetes</taxon>
        <taxon>Glomerales</taxon>
        <taxon>Glomeraceae</taxon>
        <taxon>Funneliformis</taxon>
    </lineage>
</organism>
<dbReference type="AlphaFoldDB" id="A0A9W4SEF6"/>
<accession>A0A9W4SEF6</accession>
<evidence type="ECO:0000313" key="2">
    <source>
        <dbReference type="Proteomes" id="UP001153678"/>
    </source>
</evidence>
<proteinExistence type="predicted"/>
<reference evidence="1" key="1">
    <citation type="submission" date="2022-08" db="EMBL/GenBank/DDBJ databases">
        <authorList>
            <person name="Kallberg Y."/>
            <person name="Tangrot J."/>
            <person name="Rosling A."/>
        </authorList>
    </citation>
    <scope>NUCLEOTIDE SEQUENCE</scope>
    <source>
        <strain evidence="1">Wild A</strain>
    </source>
</reference>
<dbReference type="Proteomes" id="UP001153678">
    <property type="component" value="Unassembled WGS sequence"/>
</dbReference>
<comment type="caution">
    <text evidence="1">The sequence shown here is derived from an EMBL/GenBank/DDBJ whole genome shotgun (WGS) entry which is preliminary data.</text>
</comment>
<evidence type="ECO:0000313" key="1">
    <source>
        <dbReference type="EMBL" id="CAI2165937.1"/>
    </source>
</evidence>